<gene>
    <name evidence="2" type="ORF">HMPREF9372_0903</name>
</gene>
<protein>
    <submittedName>
        <fullName evidence="2">Uncharacterized protein</fullName>
    </submittedName>
</protein>
<dbReference type="Proteomes" id="UP000005316">
    <property type="component" value="Unassembled WGS sequence"/>
</dbReference>
<accession>F9DQ23</accession>
<dbReference type="AlphaFoldDB" id="F9DQ23"/>
<feature type="transmembrane region" description="Helical" evidence="1">
    <location>
        <begin position="131"/>
        <end position="156"/>
    </location>
</feature>
<feature type="transmembrane region" description="Helical" evidence="1">
    <location>
        <begin position="88"/>
        <end position="110"/>
    </location>
</feature>
<keyword evidence="1" id="KW-0812">Transmembrane</keyword>
<evidence type="ECO:0000313" key="3">
    <source>
        <dbReference type="Proteomes" id="UP000005316"/>
    </source>
</evidence>
<keyword evidence="1" id="KW-1133">Transmembrane helix</keyword>
<keyword evidence="1" id="KW-0472">Membrane</keyword>
<evidence type="ECO:0000313" key="2">
    <source>
        <dbReference type="EMBL" id="EGQ27216.1"/>
    </source>
</evidence>
<comment type="caution">
    <text evidence="2">The sequence shown here is derived from an EMBL/GenBank/DDBJ whole genome shotgun (WGS) entry which is preliminary data.</text>
</comment>
<feature type="transmembrane region" description="Helical" evidence="1">
    <location>
        <begin position="16"/>
        <end position="36"/>
    </location>
</feature>
<name>F9DQ23_9BACL</name>
<sequence>MNNRRGEDELTKIKRNLDVVCSTLGMVLIFLLLMTADKLLDPIKGRQELDLTGEKFSGFLKKMGNEISEICGLPAVPVEHTYSIFGNLLIPLVLVCLSLAIACFAFGHLLKTVIYSDDVWMNKVLSGMLAILYFAAIVLTARIAWSLFMLTFQLFIG</sequence>
<proteinExistence type="predicted"/>
<evidence type="ECO:0000256" key="1">
    <source>
        <dbReference type="SAM" id="Phobius"/>
    </source>
</evidence>
<dbReference type="HOGENOM" id="CLU_1676757_0_0_9"/>
<organism evidence="2 3">
    <name type="scientific">Sporosarcina newyorkensis 2681</name>
    <dbReference type="NCBI Taxonomy" id="1027292"/>
    <lineage>
        <taxon>Bacteria</taxon>
        <taxon>Bacillati</taxon>
        <taxon>Bacillota</taxon>
        <taxon>Bacilli</taxon>
        <taxon>Bacillales</taxon>
        <taxon>Caryophanaceae</taxon>
        <taxon>Sporosarcina</taxon>
    </lineage>
</organism>
<reference evidence="2 3" key="1">
    <citation type="submission" date="2011-04" db="EMBL/GenBank/DDBJ databases">
        <authorList>
            <person name="Muzny D."/>
            <person name="Qin X."/>
            <person name="Deng J."/>
            <person name="Jiang H."/>
            <person name="Liu Y."/>
            <person name="Qu J."/>
            <person name="Song X.-Z."/>
            <person name="Zhang L."/>
            <person name="Thornton R."/>
            <person name="Coyle M."/>
            <person name="Francisco L."/>
            <person name="Jackson L."/>
            <person name="Javaid M."/>
            <person name="Korchina V."/>
            <person name="Kovar C."/>
            <person name="Mata R."/>
            <person name="Mathew T."/>
            <person name="Ngo R."/>
            <person name="Nguyen L."/>
            <person name="Nguyen N."/>
            <person name="Okwuonu G."/>
            <person name="Ongeri F."/>
            <person name="Pham C."/>
            <person name="Simmons D."/>
            <person name="Wilczek-Boney K."/>
            <person name="Hale W."/>
            <person name="Jakkamsetti A."/>
            <person name="Pham P."/>
            <person name="Ruth R."/>
            <person name="San Lucas F."/>
            <person name="Warren J."/>
            <person name="Zhang J."/>
            <person name="Zhao Z."/>
            <person name="Zhou C."/>
            <person name="Zhu D."/>
            <person name="Lee S."/>
            <person name="Bess C."/>
            <person name="Blankenburg K."/>
            <person name="Forbes L."/>
            <person name="Fu Q."/>
            <person name="Gubbala S."/>
            <person name="Hirani K."/>
            <person name="Jayaseelan J.C."/>
            <person name="Lara F."/>
            <person name="Munidasa M."/>
            <person name="Palculict T."/>
            <person name="Patil S."/>
            <person name="Pu L.-L."/>
            <person name="Saada N."/>
            <person name="Tang L."/>
            <person name="Weissenberger G."/>
            <person name="Zhu Y."/>
            <person name="Hemphill L."/>
            <person name="Shang Y."/>
            <person name="Youmans B."/>
            <person name="Ayvaz T."/>
            <person name="Ross M."/>
            <person name="Santibanez J."/>
            <person name="Aqrawi P."/>
            <person name="Gross S."/>
            <person name="Joshi V."/>
            <person name="Fowler G."/>
            <person name="Nazareth L."/>
            <person name="Reid J."/>
            <person name="Worley K."/>
            <person name="Petrosino J."/>
            <person name="Highlander S."/>
            <person name="Gibbs R."/>
        </authorList>
    </citation>
    <scope>NUCLEOTIDE SEQUENCE [LARGE SCALE GENOMIC DNA]</scope>
    <source>
        <strain evidence="2 3">2681</strain>
    </source>
</reference>
<dbReference type="EMBL" id="AFPZ01000020">
    <property type="protein sequence ID" value="EGQ27216.1"/>
    <property type="molecule type" value="Genomic_DNA"/>
</dbReference>